<dbReference type="PANTHER" id="PTHR10458">
    <property type="entry name" value="PEPTIDE DEFORMYLASE"/>
    <property type="match status" value="1"/>
</dbReference>
<dbReference type="CDD" id="cd00487">
    <property type="entry name" value="Pep_deformylase"/>
    <property type="match status" value="1"/>
</dbReference>
<dbReference type="Gene3D" id="3.90.45.10">
    <property type="entry name" value="Peptide deformylase"/>
    <property type="match status" value="1"/>
</dbReference>
<proteinExistence type="inferred from homology"/>
<dbReference type="PRINTS" id="PR01576">
    <property type="entry name" value="PDEFORMYLASE"/>
</dbReference>
<dbReference type="PANTHER" id="PTHR10458:SF22">
    <property type="entry name" value="PEPTIDE DEFORMYLASE"/>
    <property type="match status" value="1"/>
</dbReference>
<dbReference type="InterPro" id="IPR036821">
    <property type="entry name" value="Peptide_deformylase_sf"/>
</dbReference>
<dbReference type="RefSeq" id="XP_009041258.1">
    <property type="nucleotide sequence ID" value="XM_009043010.1"/>
</dbReference>
<dbReference type="GeneID" id="20221264"/>
<dbReference type="OMA" id="VCIQHEI"/>
<dbReference type="KEGG" id="aaf:AURANDRAFT_33186"/>
<dbReference type="OrthoDB" id="276063at2759"/>
<keyword evidence="3" id="KW-0479">Metal-binding</keyword>
<dbReference type="EMBL" id="GL833157">
    <property type="protein sequence ID" value="EGB03980.1"/>
    <property type="molecule type" value="Genomic_DNA"/>
</dbReference>
<dbReference type="GO" id="GO:0006412">
    <property type="term" value="P:translation"/>
    <property type="evidence" value="ECO:0007669"/>
    <property type="project" value="UniProtKB-KW"/>
</dbReference>
<comment type="function">
    <text evidence="3">Removes the formyl group from the N-terminal Met of newly synthesized proteins.</text>
</comment>
<evidence type="ECO:0000313" key="5">
    <source>
        <dbReference type="Proteomes" id="UP000002729"/>
    </source>
</evidence>
<dbReference type="Pfam" id="PF01327">
    <property type="entry name" value="Pep_deformylase"/>
    <property type="match status" value="1"/>
</dbReference>
<dbReference type="NCBIfam" id="TIGR00079">
    <property type="entry name" value="pept_deformyl"/>
    <property type="match status" value="1"/>
</dbReference>
<gene>
    <name evidence="4" type="ORF">AURANDRAFT_33186</name>
</gene>
<sequence length="225" mass="23257">MLRRPARVAVVALASRSAGFAAPRRRRFGGALSRWVGAAAGGERDPGEVGGLRIVAYPHPALRARNGDLAPGDLAAAAPLAARMFDLMYAAGGVGLAAPQVGVNARLMVFNPSGDAARTGDEVALANPRIVAASAELEVGDEGCLSFPGMGGPVARHAWVEVAGLDLEGRAISRAYAGWDARVFQHEYDHLDGVVYVDRLAAADRAALAPALRELAAAYGPGARD</sequence>
<keyword evidence="3" id="KW-0648">Protein biosynthesis</keyword>
<dbReference type="EC" id="3.5.1.88" evidence="2 3"/>
<keyword evidence="3" id="KW-0378">Hydrolase</keyword>
<dbReference type="GO" id="GO:0042586">
    <property type="term" value="F:peptide deformylase activity"/>
    <property type="evidence" value="ECO:0007669"/>
    <property type="project" value="UniProtKB-EC"/>
</dbReference>
<dbReference type="Proteomes" id="UP000002729">
    <property type="component" value="Unassembled WGS sequence"/>
</dbReference>
<evidence type="ECO:0000256" key="1">
    <source>
        <dbReference type="ARBA" id="ARBA00010759"/>
    </source>
</evidence>
<comment type="catalytic activity">
    <reaction evidence="3">
        <text>N-terminal N-formyl-L-methionyl-[peptide] + H2O = N-terminal L-methionyl-[peptide] + formate</text>
        <dbReference type="Rhea" id="RHEA:24420"/>
        <dbReference type="Rhea" id="RHEA-COMP:10639"/>
        <dbReference type="Rhea" id="RHEA-COMP:10640"/>
        <dbReference type="ChEBI" id="CHEBI:15377"/>
        <dbReference type="ChEBI" id="CHEBI:15740"/>
        <dbReference type="ChEBI" id="CHEBI:49298"/>
        <dbReference type="ChEBI" id="CHEBI:64731"/>
        <dbReference type="EC" id="3.5.1.88"/>
    </reaction>
</comment>
<evidence type="ECO:0000313" key="4">
    <source>
        <dbReference type="EMBL" id="EGB03980.1"/>
    </source>
</evidence>
<dbReference type="GO" id="GO:0046872">
    <property type="term" value="F:metal ion binding"/>
    <property type="evidence" value="ECO:0007669"/>
    <property type="project" value="UniProtKB-KW"/>
</dbReference>
<dbReference type="HAMAP" id="MF_00163">
    <property type="entry name" value="Pep_deformylase"/>
    <property type="match status" value="1"/>
</dbReference>
<dbReference type="InterPro" id="IPR023635">
    <property type="entry name" value="Peptide_deformylase"/>
</dbReference>
<dbReference type="SUPFAM" id="SSF56420">
    <property type="entry name" value="Peptide deformylase"/>
    <property type="match status" value="1"/>
</dbReference>
<comment type="similarity">
    <text evidence="1 3">Belongs to the polypeptide deformylase family.</text>
</comment>
<dbReference type="NCBIfam" id="NF001159">
    <property type="entry name" value="PRK00150.1-3"/>
    <property type="match status" value="1"/>
</dbReference>
<reference evidence="4 5" key="1">
    <citation type="journal article" date="2011" name="Proc. Natl. Acad. Sci. U.S.A.">
        <title>Niche of harmful alga Aureococcus anophagefferens revealed through ecogenomics.</title>
        <authorList>
            <person name="Gobler C.J."/>
            <person name="Berry D.L."/>
            <person name="Dyhrman S.T."/>
            <person name="Wilhelm S.W."/>
            <person name="Salamov A."/>
            <person name="Lobanov A.V."/>
            <person name="Zhang Y."/>
            <person name="Collier J.L."/>
            <person name="Wurch L.L."/>
            <person name="Kustka A.B."/>
            <person name="Dill B.D."/>
            <person name="Shah M."/>
            <person name="VerBerkmoes N.C."/>
            <person name="Kuo A."/>
            <person name="Terry A."/>
            <person name="Pangilinan J."/>
            <person name="Lindquist E.A."/>
            <person name="Lucas S."/>
            <person name="Paulsen I.T."/>
            <person name="Hattenrath-Lehmann T.K."/>
            <person name="Talmage S.C."/>
            <person name="Walker E.A."/>
            <person name="Koch F."/>
            <person name="Burson A.M."/>
            <person name="Marcoval M.A."/>
            <person name="Tang Y.Z."/>
            <person name="Lecleir G.R."/>
            <person name="Coyne K.J."/>
            <person name="Berg G.M."/>
            <person name="Bertrand E.M."/>
            <person name="Saito M.A."/>
            <person name="Gladyshev V.N."/>
            <person name="Grigoriev I.V."/>
        </authorList>
    </citation>
    <scope>NUCLEOTIDE SEQUENCE [LARGE SCALE GENOMIC DNA]</scope>
    <source>
        <strain evidence="5">CCMP 1984</strain>
    </source>
</reference>
<dbReference type="InParanoid" id="F0YLH7"/>
<accession>F0YLH7</accession>
<dbReference type="eggNOG" id="KOG3137">
    <property type="taxonomic scope" value="Eukaryota"/>
</dbReference>
<evidence type="ECO:0000256" key="3">
    <source>
        <dbReference type="RuleBase" id="RU362111"/>
    </source>
</evidence>
<dbReference type="AlphaFoldDB" id="F0YLH7"/>
<protein>
    <recommendedName>
        <fullName evidence="2 3">Peptide deformylase</fullName>
        <ecNumber evidence="2 3">3.5.1.88</ecNumber>
    </recommendedName>
</protein>
<evidence type="ECO:0000256" key="2">
    <source>
        <dbReference type="ARBA" id="ARBA00012175"/>
    </source>
</evidence>
<name>F0YLH7_AURAN</name>
<organism evidence="5">
    <name type="scientific">Aureococcus anophagefferens</name>
    <name type="common">Harmful bloom alga</name>
    <dbReference type="NCBI Taxonomy" id="44056"/>
    <lineage>
        <taxon>Eukaryota</taxon>
        <taxon>Sar</taxon>
        <taxon>Stramenopiles</taxon>
        <taxon>Ochrophyta</taxon>
        <taxon>Pelagophyceae</taxon>
        <taxon>Pelagomonadales</taxon>
        <taxon>Pelagomonadaceae</taxon>
        <taxon>Aureococcus</taxon>
    </lineage>
</organism>
<keyword evidence="5" id="KW-1185">Reference proteome</keyword>